<evidence type="ECO:0000256" key="2">
    <source>
        <dbReference type="ARBA" id="ARBA00022643"/>
    </source>
</evidence>
<dbReference type="InterPro" id="IPR000415">
    <property type="entry name" value="Nitroreductase-like"/>
</dbReference>
<dbReference type="Proteomes" id="UP001143474">
    <property type="component" value="Unassembled WGS sequence"/>
</dbReference>
<gene>
    <name evidence="6" type="ORF">GCM10017600_04840</name>
</gene>
<comment type="caution">
    <text evidence="6">The sequence shown here is derived from an EMBL/GenBank/DDBJ whole genome shotgun (WGS) entry which is preliminary data.</text>
</comment>
<reference evidence="6" key="1">
    <citation type="journal article" date="2014" name="Int. J. Syst. Evol. Microbiol.">
        <title>Complete genome sequence of Corynebacterium casei LMG S-19264T (=DSM 44701T), isolated from a smear-ripened cheese.</title>
        <authorList>
            <consortium name="US DOE Joint Genome Institute (JGI-PGF)"/>
            <person name="Walter F."/>
            <person name="Albersmeier A."/>
            <person name="Kalinowski J."/>
            <person name="Ruckert C."/>
        </authorList>
    </citation>
    <scope>NUCLEOTIDE SEQUENCE</scope>
    <source>
        <strain evidence="6">VKM Ac-2007</strain>
    </source>
</reference>
<sequence length="191" mass="21333">MLDRLFRDARTANRFTAEPVPDELLRELYDLVKLGPTSGNLCPARFVFVRTPEARQRLLACLDAGNVVRTGEAPVTVIVGWDERFHEMAPRLFPGRDDLITAYAGDNRKDHRHEVGLRNSSLQGAYLIMAARALGLDCGPLSGFDSVKLEAEFFPDGRTKVNFLCNLGRADRAALFPRLPRLSFEDACTLL</sequence>
<dbReference type="InterPro" id="IPR029479">
    <property type="entry name" value="Nitroreductase"/>
</dbReference>
<dbReference type="SUPFAM" id="SSF55469">
    <property type="entry name" value="FMN-dependent nitroreductase-like"/>
    <property type="match status" value="1"/>
</dbReference>
<dbReference type="NCBIfam" id="NF003768">
    <property type="entry name" value="PRK05365.1"/>
    <property type="match status" value="1"/>
</dbReference>
<evidence type="ECO:0000256" key="4">
    <source>
        <dbReference type="ARBA" id="ARBA00023002"/>
    </source>
</evidence>
<evidence type="ECO:0000313" key="6">
    <source>
        <dbReference type="EMBL" id="GLK07079.1"/>
    </source>
</evidence>
<evidence type="ECO:0000256" key="3">
    <source>
        <dbReference type="ARBA" id="ARBA00022857"/>
    </source>
</evidence>
<keyword evidence="2" id="KW-0288">FMN</keyword>
<dbReference type="EMBL" id="BSEV01000001">
    <property type="protein sequence ID" value="GLK07079.1"/>
    <property type="molecule type" value="Genomic_DNA"/>
</dbReference>
<dbReference type="AlphaFoldDB" id="A0A9W6HWQ3"/>
<evidence type="ECO:0000256" key="1">
    <source>
        <dbReference type="ARBA" id="ARBA00022630"/>
    </source>
</evidence>
<protein>
    <submittedName>
        <fullName evidence="6">NADH dehydrogenase/NAD(P)H nitroreductase</fullName>
    </submittedName>
</protein>
<dbReference type="InterPro" id="IPR050461">
    <property type="entry name" value="Nitroreductase_HadB/RutE"/>
</dbReference>
<accession>A0A9W6HWQ3</accession>
<name>A0A9W6HWQ3_9ACTN</name>
<dbReference type="PANTHER" id="PTHR43543">
    <property type="entry name" value="MALONIC SEMIALDEHYDE REDUCTASE RUTE-RELATED"/>
    <property type="match status" value="1"/>
</dbReference>
<dbReference type="GO" id="GO:0016491">
    <property type="term" value="F:oxidoreductase activity"/>
    <property type="evidence" value="ECO:0007669"/>
    <property type="project" value="UniProtKB-KW"/>
</dbReference>
<dbReference type="RefSeq" id="WP_271215647.1">
    <property type="nucleotide sequence ID" value="NZ_BAAAVD010000006.1"/>
</dbReference>
<keyword evidence="7" id="KW-1185">Reference proteome</keyword>
<proteinExistence type="predicted"/>
<dbReference type="Gene3D" id="3.40.109.10">
    <property type="entry name" value="NADH Oxidase"/>
    <property type="match status" value="1"/>
</dbReference>
<evidence type="ECO:0000313" key="7">
    <source>
        <dbReference type="Proteomes" id="UP001143474"/>
    </source>
</evidence>
<dbReference type="Pfam" id="PF00881">
    <property type="entry name" value="Nitroreductase"/>
    <property type="match status" value="1"/>
</dbReference>
<keyword evidence="1" id="KW-0285">Flavoprotein</keyword>
<dbReference type="CDD" id="cd02148">
    <property type="entry name" value="RutE-like"/>
    <property type="match status" value="1"/>
</dbReference>
<organism evidence="6 7">
    <name type="scientific">Streptosporangium carneum</name>
    <dbReference type="NCBI Taxonomy" id="47481"/>
    <lineage>
        <taxon>Bacteria</taxon>
        <taxon>Bacillati</taxon>
        <taxon>Actinomycetota</taxon>
        <taxon>Actinomycetes</taxon>
        <taxon>Streptosporangiales</taxon>
        <taxon>Streptosporangiaceae</taxon>
        <taxon>Streptosporangium</taxon>
    </lineage>
</organism>
<dbReference type="InterPro" id="IPR023936">
    <property type="entry name" value="RutE-like"/>
</dbReference>
<feature type="domain" description="Nitroreductase" evidence="5">
    <location>
        <begin position="10"/>
        <end position="152"/>
    </location>
</feature>
<dbReference type="PANTHER" id="PTHR43543:SF1">
    <property type="entry name" value="MALONIC SEMIALDEHYDE REDUCTASE RUTE-RELATED"/>
    <property type="match status" value="1"/>
</dbReference>
<evidence type="ECO:0000259" key="5">
    <source>
        <dbReference type="Pfam" id="PF00881"/>
    </source>
</evidence>
<keyword evidence="3" id="KW-0521">NADP</keyword>
<reference evidence="6" key="2">
    <citation type="submission" date="2023-01" db="EMBL/GenBank/DDBJ databases">
        <authorList>
            <person name="Sun Q."/>
            <person name="Evtushenko L."/>
        </authorList>
    </citation>
    <scope>NUCLEOTIDE SEQUENCE</scope>
    <source>
        <strain evidence="6">VKM Ac-2007</strain>
    </source>
</reference>
<keyword evidence="4" id="KW-0560">Oxidoreductase</keyword>